<sequence length="350" mass="39390">MALSRQDPRLAFYCEKQDDISQLVRRFVLFFFYEDRSIEMREIPKNVLYLRRAPFPHLKKDDFTLGASLTINGGIVKITDYADEVTRVLCEKKSEFTVVLLGDSLFPRLGHYLAILTEECDFTISSMQMAWLHEGTSEKYSLPEKLTDTRLVAACCVRADAIQKGLDYVKRIPGAFAASDENEAKKWAQLVEHVSRDPVAIRGDSRCSVVIVKPHAVQSHAAGVILQQLVDTGLELTALMLANLSSRVVDNFLEPYKGVLSDFRESAKALTGLVWILQLVSLDDSVDVVHLVREVCGPFDPAFAKELRPKSIRARFGVDRANNAVHCCDLPEEGPIYTSFFFDPINAEER</sequence>
<dbReference type="PROSITE" id="PS51336">
    <property type="entry name" value="DM10"/>
    <property type="match status" value="1"/>
</dbReference>
<keyword evidence="3" id="KW-0963">Cytoplasm</keyword>
<dbReference type="Pfam" id="PF00334">
    <property type="entry name" value="NDK"/>
    <property type="match status" value="1"/>
</dbReference>
<dbReference type="VEuPathDB" id="TriTrypDB:TcG_02660"/>
<dbReference type="VEuPathDB" id="TriTrypDB:TcYC6_0070080"/>
<dbReference type="Proteomes" id="UP000246121">
    <property type="component" value="Unassembled WGS sequence"/>
</dbReference>
<evidence type="ECO:0000313" key="9">
    <source>
        <dbReference type="Proteomes" id="UP000246121"/>
    </source>
</evidence>
<keyword evidence="5" id="KW-0966">Cell projection</keyword>
<keyword evidence="8" id="KW-0418">Kinase</keyword>
<dbReference type="CDD" id="cd04412">
    <property type="entry name" value="NDPk7B"/>
    <property type="match status" value="1"/>
</dbReference>
<comment type="caution">
    <text evidence="6">Lacks conserved residue(s) required for the propagation of feature annotation.</text>
</comment>
<evidence type="ECO:0000259" key="7">
    <source>
        <dbReference type="PROSITE" id="PS51336"/>
    </source>
</evidence>
<comment type="caution">
    <text evidence="8">The sequence shown here is derived from an EMBL/GenBank/DDBJ whole genome shotgun (WGS) entry which is preliminary data.</text>
</comment>
<dbReference type="PROSITE" id="PS51374">
    <property type="entry name" value="NDPK_LIKE"/>
    <property type="match status" value="1"/>
</dbReference>
<evidence type="ECO:0000256" key="2">
    <source>
        <dbReference type="ARBA" id="ARBA00004245"/>
    </source>
</evidence>
<comment type="subcellular location">
    <subcellularLocation>
        <location evidence="1">Cell projection</location>
        <location evidence="1">Cilium</location>
    </subcellularLocation>
    <subcellularLocation>
        <location evidence="2">Cytoplasm</location>
        <location evidence="2">Cytoskeleton</location>
    </subcellularLocation>
</comment>
<dbReference type="SMART" id="SM00676">
    <property type="entry name" value="DM10"/>
    <property type="match status" value="1"/>
</dbReference>
<dbReference type="VEuPathDB" id="TriTrypDB:TcCLB.508461.400"/>
<dbReference type="InterPro" id="IPR006602">
    <property type="entry name" value="DM10_dom"/>
</dbReference>
<accession>A0A2V2VUU3</accession>
<evidence type="ECO:0000313" key="8">
    <source>
        <dbReference type="EMBL" id="PWV00198.1"/>
    </source>
</evidence>
<evidence type="ECO:0000256" key="5">
    <source>
        <dbReference type="ARBA" id="ARBA00023273"/>
    </source>
</evidence>
<protein>
    <submittedName>
        <fullName evidence="8">Nucleoside diphosphate kinase 3</fullName>
    </submittedName>
</protein>
<gene>
    <name evidence="8" type="ORF">C4B63_7g254</name>
</gene>
<dbReference type="PANTHER" id="PTHR43109:SF2">
    <property type="entry name" value="NUCLEOSIDE DIPHOSPHATE KINASE 7"/>
    <property type="match status" value="1"/>
</dbReference>
<dbReference type="GO" id="GO:0016301">
    <property type="term" value="F:kinase activity"/>
    <property type="evidence" value="ECO:0007669"/>
    <property type="project" value="UniProtKB-KW"/>
</dbReference>
<dbReference type="VEuPathDB" id="TriTrypDB:C4B63_7g254"/>
<dbReference type="SUPFAM" id="SSF54919">
    <property type="entry name" value="Nucleoside diphosphate kinase, NDK"/>
    <property type="match status" value="1"/>
</dbReference>
<keyword evidence="4" id="KW-0206">Cytoskeleton</keyword>
<dbReference type="VEuPathDB" id="TriTrypDB:TCSYLVIO_003813"/>
<evidence type="ECO:0000256" key="3">
    <source>
        <dbReference type="ARBA" id="ARBA00022490"/>
    </source>
</evidence>
<proteinExistence type="inferred from homology"/>
<evidence type="ECO:0000256" key="4">
    <source>
        <dbReference type="ARBA" id="ARBA00023212"/>
    </source>
</evidence>
<name>A0A2V2VUU3_TRYCR</name>
<dbReference type="Gene3D" id="2.30.29.170">
    <property type="match status" value="1"/>
</dbReference>
<dbReference type="VEuPathDB" id="TriTrypDB:TcBrA4_0124370"/>
<dbReference type="VEuPathDB" id="TriTrypDB:TcCL_ESM08006"/>
<organism evidence="8 9">
    <name type="scientific">Trypanosoma cruzi</name>
    <dbReference type="NCBI Taxonomy" id="5693"/>
    <lineage>
        <taxon>Eukaryota</taxon>
        <taxon>Discoba</taxon>
        <taxon>Euglenozoa</taxon>
        <taxon>Kinetoplastea</taxon>
        <taxon>Metakinetoplastina</taxon>
        <taxon>Trypanosomatida</taxon>
        <taxon>Trypanosomatidae</taxon>
        <taxon>Trypanosoma</taxon>
        <taxon>Schizotrypanum</taxon>
    </lineage>
</organism>
<dbReference type="VEuPathDB" id="TriTrypDB:TCDM_02792"/>
<dbReference type="InterPro" id="IPR034907">
    <property type="entry name" value="NDK-like_dom"/>
</dbReference>
<dbReference type="VEuPathDB" id="TriTrypDB:ECC02_002531"/>
<dbReference type="VEuPathDB" id="TriTrypDB:C3747_63g48"/>
<dbReference type="VEuPathDB" id="TriTrypDB:BCY84_20640"/>
<dbReference type="AlphaFoldDB" id="A0A2V2VUU3"/>
<evidence type="ECO:0000256" key="6">
    <source>
        <dbReference type="PROSITE-ProRule" id="PRU00706"/>
    </source>
</evidence>
<dbReference type="GO" id="GO:0005879">
    <property type="term" value="C:axonemal microtubule"/>
    <property type="evidence" value="ECO:0007669"/>
    <property type="project" value="TreeGrafter"/>
</dbReference>
<dbReference type="VEuPathDB" id="TriTrypDB:TcCLB.510879.210"/>
<dbReference type="InterPro" id="IPR036850">
    <property type="entry name" value="NDK-like_dom_sf"/>
</dbReference>
<dbReference type="SMART" id="SM00562">
    <property type="entry name" value="NDK"/>
    <property type="match status" value="1"/>
</dbReference>
<dbReference type="Gene3D" id="3.30.70.141">
    <property type="entry name" value="Nucleoside diphosphate kinase-like domain"/>
    <property type="match status" value="1"/>
</dbReference>
<reference evidence="8 9" key="1">
    <citation type="journal article" date="2018" name="Microb. Genom.">
        <title>Expanding an expanded genome: long-read sequencing of Trypanosoma cruzi.</title>
        <authorList>
            <person name="Berna L."/>
            <person name="Rodriguez M."/>
            <person name="Chiribao M.L."/>
            <person name="Parodi-Talice A."/>
            <person name="Pita S."/>
            <person name="Rijo G."/>
            <person name="Alvarez-Valin F."/>
            <person name="Robello C."/>
        </authorList>
    </citation>
    <scope>NUCLEOTIDE SEQUENCE [LARGE SCALE GENOMIC DNA]</scope>
    <source>
        <strain evidence="8 9">Dm28c</strain>
    </source>
</reference>
<evidence type="ECO:0000256" key="1">
    <source>
        <dbReference type="ARBA" id="ARBA00004138"/>
    </source>
</evidence>
<dbReference type="EMBL" id="PRFA01000007">
    <property type="protein sequence ID" value="PWV00198.1"/>
    <property type="molecule type" value="Genomic_DNA"/>
</dbReference>
<dbReference type="PANTHER" id="PTHR43109">
    <property type="entry name" value="NUCLEOSIDE DIPHOSPHATE KINASE 7"/>
    <property type="match status" value="1"/>
</dbReference>
<comment type="similarity">
    <text evidence="6">Belongs to the NDK family.</text>
</comment>
<keyword evidence="8" id="KW-0808">Transferase</keyword>
<dbReference type="VEuPathDB" id="TriTrypDB:Tc_MARK_6313"/>
<dbReference type="InterPro" id="IPR037993">
    <property type="entry name" value="NDPk7B"/>
</dbReference>
<feature type="domain" description="DM10" evidence="7">
    <location>
        <begin position="6"/>
        <end position="94"/>
    </location>
</feature>